<dbReference type="RefSeq" id="WP_075031197.1">
    <property type="nucleotide sequence ID" value="NZ_FONR01000016.1"/>
</dbReference>
<sequence length="106" mass="12356">MANFALFVRFTLRKGMENAFDALVKETEAGIRAHEPGTLVYACHTVEGAPNERIFFEIYADRAAFDEHERQPHTLRFLSERTRYVEKTDVDWLEPYAGKYPREATK</sequence>
<accession>A0A1I2PAF4</accession>
<name>A0A1I2PAF4_9ACTN</name>
<dbReference type="Proteomes" id="UP000181942">
    <property type="component" value="Unassembled WGS sequence"/>
</dbReference>
<dbReference type="AlphaFoldDB" id="A0A1I2PAF4"/>
<evidence type="ECO:0000313" key="2">
    <source>
        <dbReference type="EMBL" id="SFG13108.1"/>
    </source>
</evidence>
<dbReference type="InterPro" id="IPR011008">
    <property type="entry name" value="Dimeric_a/b-barrel"/>
</dbReference>
<dbReference type="Gene3D" id="3.30.70.100">
    <property type="match status" value="1"/>
</dbReference>
<gene>
    <name evidence="2" type="ORF">SAMN02787118_11656</name>
</gene>
<dbReference type="STRING" id="68239.GCA_000745715_03137"/>
<reference evidence="2 3" key="1">
    <citation type="submission" date="2016-10" db="EMBL/GenBank/DDBJ databases">
        <authorList>
            <person name="de Groot N.N."/>
        </authorList>
    </citation>
    <scope>NUCLEOTIDE SEQUENCE [LARGE SCALE GENOMIC DNA]</scope>
    <source>
        <strain evidence="2 3">OK461</strain>
    </source>
</reference>
<dbReference type="InterPro" id="IPR007138">
    <property type="entry name" value="ABM_dom"/>
</dbReference>
<evidence type="ECO:0000313" key="3">
    <source>
        <dbReference type="Proteomes" id="UP000181942"/>
    </source>
</evidence>
<evidence type="ECO:0000259" key="1">
    <source>
        <dbReference type="PROSITE" id="PS51725"/>
    </source>
</evidence>
<dbReference type="Pfam" id="PF03992">
    <property type="entry name" value="ABM"/>
    <property type="match status" value="1"/>
</dbReference>
<feature type="domain" description="ABM" evidence="1">
    <location>
        <begin position="4"/>
        <end position="97"/>
    </location>
</feature>
<protein>
    <submittedName>
        <fullName evidence="2">Quinol monooxygenase YgiN</fullName>
    </submittedName>
</protein>
<proteinExistence type="predicted"/>
<dbReference type="GO" id="GO:0004497">
    <property type="term" value="F:monooxygenase activity"/>
    <property type="evidence" value="ECO:0007669"/>
    <property type="project" value="UniProtKB-KW"/>
</dbReference>
<keyword evidence="2" id="KW-0560">Oxidoreductase</keyword>
<dbReference type="PROSITE" id="PS51725">
    <property type="entry name" value="ABM"/>
    <property type="match status" value="1"/>
</dbReference>
<dbReference type="EMBL" id="FONR01000016">
    <property type="protein sequence ID" value="SFG13108.1"/>
    <property type="molecule type" value="Genomic_DNA"/>
</dbReference>
<dbReference type="SUPFAM" id="SSF54909">
    <property type="entry name" value="Dimeric alpha+beta barrel"/>
    <property type="match status" value="1"/>
</dbReference>
<dbReference type="OrthoDB" id="3695636at2"/>
<keyword evidence="2" id="KW-0503">Monooxygenase</keyword>
<organism evidence="2 3">
    <name type="scientific">Streptomyces mirabilis</name>
    <dbReference type="NCBI Taxonomy" id="68239"/>
    <lineage>
        <taxon>Bacteria</taxon>
        <taxon>Bacillati</taxon>
        <taxon>Actinomycetota</taxon>
        <taxon>Actinomycetes</taxon>
        <taxon>Kitasatosporales</taxon>
        <taxon>Streptomycetaceae</taxon>
        <taxon>Streptomyces</taxon>
    </lineage>
</organism>